<dbReference type="EMBL" id="CACVKT020005663">
    <property type="protein sequence ID" value="CAC5396943.1"/>
    <property type="molecule type" value="Genomic_DNA"/>
</dbReference>
<dbReference type="GO" id="GO:0003676">
    <property type="term" value="F:nucleic acid binding"/>
    <property type="evidence" value="ECO:0007669"/>
    <property type="project" value="InterPro"/>
</dbReference>
<evidence type="ECO:0000313" key="3">
    <source>
        <dbReference type="EMBL" id="CAC5396943.1"/>
    </source>
</evidence>
<name>A0A6J8CKL0_MYTCO</name>
<accession>A0A6J8CKL0</accession>
<dbReference type="Proteomes" id="UP000507470">
    <property type="component" value="Unassembled WGS sequence"/>
</dbReference>
<dbReference type="Pfam" id="PF00098">
    <property type="entry name" value="zf-CCHC"/>
    <property type="match status" value="1"/>
</dbReference>
<dbReference type="InterPro" id="IPR021109">
    <property type="entry name" value="Peptidase_aspartic_dom_sf"/>
</dbReference>
<dbReference type="GO" id="GO:0004190">
    <property type="term" value="F:aspartic-type endopeptidase activity"/>
    <property type="evidence" value="ECO:0007669"/>
    <property type="project" value="InterPro"/>
</dbReference>
<gene>
    <name evidence="3" type="ORF">MCOR_31443</name>
</gene>
<dbReference type="CDD" id="cd00303">
    <property type="entry name" value="retropepsin_like"/>
    <property type="match status" value="1"/>
</dbReference>
<dbReference type="PROSITE" id="PS50158">
    <property type="entry name" value="ZF_CCHC"/>
    <property type="match status" value="1"/>
</dbReference>
<keyword evidence="1" id="KW-0862">Zinc</keyword>
<evidence type="ECO:0000313" key="4">
    <source>
        <dbReference type="Proteomes" id="UP000507470"/>
    </source>
</evidence>
<organism evidence="3 4">
    <name type="scientific">Mytilus coruscus</name>
    <name type="common">Sea mussel</name>
    <dbReference type="NCBI Taxonomy" id="42192"/>
    <lineage>
        <taxon>Eukaryota</taxon>
        <taxon>Metazoa</taxon>
        <taxon>Spiralia</taxon>
        <taxon>Lophotrochozoa</taxon>
        <taxon>Mollusca</taxon>
        <taxon>Bivalvia</taxon>
        <taxon>Autobranchia</taxon>
        <taxon>Pteriomorphia</taxon>
        <taxon>Mytilida</taxon>
        <taxon>Mytiloidea</taxon>
        <taxon>Mytilidae</taxon>
        <taxon>Mytilinae</taxon>
        <taxon>Mytilus</taxon>
    </lineage>
</organism>
<feature type="domain" description="CCHC-type" evidence="2">
    <location>
        <begin position="44"/>
        <end position="59"/>
    </location>
</feature>
<dbReference type="SMART" id="SM00343">
    <property type="entry name" value="ZnF_C2HC"/>
    <property type="match status" value="1"/>
</dbReference>
<dbReference type="GO" id="GO:0008270">
    <property type="term" value="F:zinc ion binding"/>
    <property type="evidence" value="ECO:0007669"/>
    <property type="project" value="UniProtKB-KW"/>
</dbReference>
<dbReference type="SUPFAM" id="SSF57756">
    <property type="entry name" value="Retrovirus zinc finger-like domains"/>
    <property type="match status" value="1"/>
</dbReference>
<dbReference type="AlphaFoldDB" id="A0A6J8CKL0"/>
<dbReference type="InterPro" id="IPR036875">
    <property type="entry name" value="Znf_CCHC_sf"/>
</dbReference>
<dbReference type="Pfam" id="PF13975">
    <property type="entry name" value="gag-asp_proteas"/>
    <property type="match status" value="1"/>
</dbReference>
<reference evidence="3 4" key="1">
    <citation type="submission" date="2020-06" db="EMBL/GenBank/DDBJ databases">
        <authorList>
            <person name="Li R."/>
            <person name="Bekaert M."/>
        </authorList>
    </citation>
    <scope>NUCLEOTIDE SEQUENCE [LARGE SCALE GENOMIC DNA]</scope>
    <source>
        <strain evidence="4">wild</strain>
    </source>
</reference>
<evidence type="ECO:0000259" key="2">
    <source>
        <dbReference type="PROSITE" id="PS50158"/>
    </source>
</evidence>
<dbReference type="PROSITE" id="PS00141">
    <property type="entry name" value="ASP_PROTEASE"/>
    <property type="match status" value="1"/>
</dbReference>
<dbReference type="SUPFAM" id="SSF50630">
    <property type="entry name" value="Acid proteases"/>
    <property type="match status" value="1"/>
</dbReference>
<keyword evidence="1" id="KW-0479">Metal-binding</keyword>
<dbReference type="Gene3D" id="2.40.70.10">
    <property type="entry name" value="Acid Proteases"/>
    <property type="match status" value="1"/>
</dbReference>
<keyword evidence="1" id="KW-0863">Zinc-finger</keyword>
<evidence type="ECO:0000256" key="1">
    <source>
        <dbReference type="PROSITE-ProRule" id="PRU00047"/>
    </source>
</evidence>
<proteinExistence type="predicted"/>
<sequence length="257" mass="28711">MEMSMKTMEGMIKDLQSELEKMKSSGNSFDNKRWATSNKRNKECFNCGKLGHFRAECRNPSRRDTTRRLLTNRSQNQNAKSRVSIIDTILNKRSCKLLVDTGATLSIVAFKLDESLPKHCKVELYETSQNITSANGGLLTLYGKGYFSIQIGKESFKLEALVADIKAEGILGLDFLKANKCVLDVVSEKLFLGESEIQLIFEGPLGCYRVVSSETVSIPPSSEVVINGKVCFPGGYNLNSFEGVIDHRKTMRKTMDL</sequence>
<protein>
    <recommendedName>
        <fullName evidence="2">CCHC-type domain-containing protein</fullName>
    </recommendedName>
</protein>
<dbReference type="GO" id="GO:0006508">
    <property type="term" value="P:proteolysis"/>
    <property type="evidence" value="ECO:0007669"/>
    <property type="project" value="InterPro"/>
</dbReference>
<keyword evidence="4" id="KW-1185">Reference proteome</keyword>
<dbReference type="OrthoDB" id="6158722at2759"/>
<dbReference type="InterPro" id="IPR001969">
    <property type="entry name" value="Aspartic_peptidase_AS"/>
</dbReference>
<dbReference type="Gene3D" id="4.10.60.10">
    <property type="entry name" value="Zinc finger, CCHC-type"/>
    <property type="match status" value="1"/>
</dbReference>
<dbReference type="InterPro" id="IPR001878">
    <property type="entry name" value="Znf_CCHC"/>
</dbReference>